<feature type="compositionally biased region" description="Basic and acidic residues" evidence="1">
    <location>
        <begin position="54"/>
        <end position="67"/>
    </location>
</feature>
<protein>
    <submittedName>
        <fullName evidence="2">Uncharacterized protein</fullName>
    </submittedName>
</protein>
<dbReference type="EMBL" id="JAFFHB010000009">
    <property type="protein sequence ID" value="KAK4661659.1"/>
    <property type="molecule type" value="Genomic_DNA"/>
</dbReference>
<evidence type="ECO:0000256" key="1">
    <source>
        <dbReference type="SAM" id="MobiDB-lite"/>
    </source>
</evidence>
<gene>
    <name evidence="2" type="ORF">QC763_0105290</name>
</gene>
<feature type="region of interest" description="Disordered" evidence="1">
    <location>
        <begin position="54"/>
        <end position="74"/>
    </location>
</feature>
<dbReference type="GeneID" id="87926701"/>
<accession>A0ABR0H1A0</accession>
<reference evidence="2 3" key="1">
    <citation type="journal article" date="2023" name="bioRxiv">
        <title>High-quality genome assemblies of four members of thePodospora anserinaspecies complex.</title>
        <authorList>
            <person name="Ament-Velasquez S.L."/>
            <person name="Vogan A.A."/>
            <person name="Wallerman O."/>
            <person name="Hartmann F."/>
            <person name="Gautier V."/>
            <person name="Silar P."/>
            <person name="Giraud T."/>
            <person name="Johannesson H."/>
        </authorList>
    </citation>
    <scope>NUCLEOTIDE SEQUENCE [LARGE SCALE GENOMIC DNA]</scope>
    <source>
        <strain evidence="2 3">CBS 411.78</strain>
    </source>
</reference>
<keyword evidence="3" id="KW-1185">Reference proteome</keyword>
<evidence type="ECO:0000313" key="2">
    <source>
        <dbReference type="EMBL" id="KAK4661659.1"/>
    </source>
</evidence>
<name>A0ABR0H1A0_9PEZI</name>
<sequence>MDGIIHRAYWIALSTFGHRFRLDYAPSKPSIPRRPDLDPLSQLPSVAIDFDRAAKATRKEEKNDEQQPRLFGSS</sequence>
<dbReference type="RefSeq" id="XP_062761625.1">
    <property type="nucleotide sequence ID" value="XM_062906450.1"/>
</dbReference>
<organism evidence="2 3">
    <name type="scientific">Podospora pseudopauciseta</name>
    <dbReference type="NCBI Taxonomy" id="2093780"/>
    <lineage>
        <taxon>Eukaryota</taxon>
        <taxon>Fungi</taxon>
        <taxon>Dikarya</taxon>
        <taxon>Ascomycota</taxon>
        <taxon>Pezizomycotina</taxon>
        <taxon>Sordariomycetes</taxon>
        <taxon>Sordariomycetidae</taxon>
        <taxon>Sordariales</taxon>
        <taxon>Podosporaceae</taxon>
        <taxon>Podospora</taxon>
    </lineage>
</organism>
<evidence type="ECO:0000313" key="3">
    <source>
        <dbReference type="Proteomes" id="UP001326199"/>
    </source>
</evidence>
<dbReference type="Proteomes" id="UP001326199">
    <property type="component" value="Unassembled WGS sequence"/>
</dbReference>
<comment type="caution">
    <text evidence="2">The sequence shown here is derived from an EMBL/GenBank/DDBJ whole genome shotgun (WGS) entry which is preliminary data.</text>
</comment>
<proteinExistence type="predicted"/>